<dbReference type="InterPro" id="IPR011008">
    <property type="entry name" value="Dimeric_a/b-barrel"/>
</dbReference>
<dbReference type="SUPFAM" id="SSF54909">
    <property type="entry name" value="Dimeric alpha+beta barrel"/>
    <property type="match status" value="1"/>
</dbReference>
<reference evidence="3 4" key="1">
    <citation type="journal article" date="2017" name="Int. J. Syst. Evol. Microbiol.">
        <title>Ramlibacter alkalitolerans sp. nov., alkali-tolerant bacterium isolated from soil of ginseng.</title>
        <authorList>
            <person name="Lee D.H."/>
            <person name="Cha C.J."/>
        </authorList>
    </citation>
    <scope>NUCLEOTIDE SEQUENCE [LARGE SCALE GENOMIC DNA]</scope>
    <source>
        <strain evidence="3 4">KACC 19305</strain>
    </source>
</reference>
<organism evidence="3 4">
    <name type="scientific">Ramlibacter alkalitolerans</name>
    <dbReference type="NCBI Taxonomy" id="2039631"/>
    <lineage>
        <taxon>Bacteria</taxon>
        <taxon>Pseudomonadati</taxon>
        <taxon>Pseudomonadota</taxon>
        <taxon>Betaproteobacteria</taxon>
        <taxon>Burkholderiales</taxon>
        <taxon>Comamonadaceae</taxon>
        <taxon>Ramlibacter</taxon>
    </lineage>
</organism>
<feature type="domain" description="YCII-related" evidence="2">
    <location>
        <begin position="1"/>
        <end position="88"/>
    </location>
</feature>
<evidence type="ECO:0000313" key="4">
    <source>
        <dbReference type="Proteomes" id="UP000622707"/>
    </source>
</evidence>
<protein>
    <recommendedName>
        <fullName evidence="2">YCII-related domain-containing protein</fullName>
    </recommendedName>
</protein>
<dbReference type="EMBL" id="JAEQND010000001">
    <property type="protein sequence ID" value="MBL0423763.1"/>
    <property type="molecule type" value="Genomic_DNA"/>
</dbReference>
<dbReference type="Pfam" id="PF03795">
    <property type="entry name" value="YCII"/>
    <property type="match status" value="1"/>
</dbReference>
<gene>
    <name evidence="3" type="ORF">JI746_01490</name>
</gene>
<sequence length="97" mass="10838">MLFAVLFTDKPGRGHLRTANLDAHIRWVEGHGDMVLVAGSLRVEPGMVPKGGLWIVEAPSKEAVMELMETDPFYTCGLREQVEVLHWSKALDRKVPV</sequence>
<evidence type="ECO:0000259" key="2">
    <source>
        <dbReference type="Pfam" id="PF03795"/>
    </source>
</evidence>
<comment type="similarity">
    <text evidence="1">Belongs to the YciI family.</text>
</comment>
<dbReference type="Gene3D" id="3.30.70.1060">
    <property type="entry name" value="Dimeric alpha+beta barrel"/>
    <property type="match status" value="1"/>
</dbReference>
<dbReference type="InterPro" id="IPR005545">
    <property type="entry name" value="YCII"/>
</dbReference>
<evidence type="ECO:0000256" key="1">
    <source>
        <dbReference type="ARBA" id="ARBA00007689"/>
    </source>
</evidence>
<proteinExistence type="inferred from homology"/>
<evidence type="ECO:0000313" key="3">
    <source>
        <dbReference type="EMBL" id="MBL0423763.1"/>
    </source>
</evidence>
<keyword evidence="4" id="KW-1185">Reference proteome</keyword>
<dbReference type="Proteomes" id="UP000622707">
    <property type="component" value="Unassembled WGS sequence"/>
</dbReference>
<name>A0ABS1JHS4_9BURK</name>
<comment type="caution">
    <text evidence="3">The sequence shown here is derived from an EMBL/GenBank/DDBJ whole genome shotgun (WGS) entry which is preliminary data.</text>
</comment>
<dbReference type="RefSeq" id="WP_201687001.1">
    <property type="nucleotide sequence ID" value="NZ_JAEQND010000001.1"/>
</dbReference>
<accession>A0ABS1JHS4</accession>